<evidence type="ECO:0000256" key="1">
    <source>
        <dbReference type="SAM" id="Phobius"/>
    </source>
</evidence>
<dbReference type="EMBL" id="HBUF01587647">
    <property type="protein sequence ID" value="CAG6772351.1"/>
    <property type="molecule type" value="Transcribed_RNA"/>
</dbReference>
<dbReference type="EMBL" id="HBUF01587645">
    <property type="protein sequence ID" value="CAG6772345.1"/>
    <property type="molecule type" value="Transcribed_RNA"/>
</dbReference>
<dbReference type="EMBL" id="HBUF01587646">
    <property type="protein sequence ID" value="CAG6772348.1"/>
    <property type="molecule type" value="Transcribed_RNA"/>
</dbReference>
<name>A0A8D8V0D5_9HEMI</name>
<keyword evidence="1" id="KW-0472">Membrane</keyword>
<organism evidence="2">
    <name type="scientific">Cacopsylla melanoneura</name>
    <dbReference type="NCBI Taxonomy" id="428564"/>
    <lineage>
        <taxon>Eukaryota</taxon>
        <taxon>Metazoa</taxon>
        <taxon>Ecdysozoa</taxon>
        <taxon>Arthropoda</taxon>
        <taxon>Hexapoda</taxon>
        <taxon>Insecta</taxon>
        <taxon>Pterygota</taxon>
        <taxon>Neoptera</taxon>
        <taxon>Paraneoptera</taxon>
        <taxon>Hemiptera</taxon>
        <taxon>Sternorrhyncha</taxon>
        <taxon>Psylloidea</taxon>
        <taxon>Psyllidae</taxon>
        <taxon>Psyllinae</taxon>
        <taxon>Cacopsylla</taxon>
    </lineage>
</organism>
<protein>
    <submittedName>
        <fullName evidence="2">Uncharacterized protein</fullName>
    </submittedName>
</protein>
<feature type="transmembrane region" description="Helical" evidence="1">
    <location>
        <begin position="27"/>
        <end position="51"/>
    </location>
</feature>
<keyword evidence="1" id="KW-0812">Transmembrane</keyword>
<sequence>MSHLEDPNLYKKNPLYERHEPSNYVPFYVTLALCIVFAIFLCVLNIFFCCISKHKKYWKDTNTGNRWILPIWVKTPAGQPPVDITELEEKYWPQVLQYEAQKKEQIESVYESRVSLPTSAATSDYYIEYQKRESDI</sequence>
<accession>A0A8D8V0D5</accession>
<proteinExistence type="predicted"/>
<evidence type="ECO:0000313" key="2">
    <source>
        <dbReference type="EMBL" id="CAG6716680.1"/>
    </source>
</evidence>
<dbReference type="AlphaFoldDB" id="A0A8D8V0D5"/>
<dbReference type="EMBL" id="HBUF01354874">
    <property type="protein sequence ID" value="CAG6716680.1"/>
    <property type="molecule type" value="Transcribed_RNA"/>
</dbReference>
<keyword evidence="1" id="KW-1133">Transmembrane helix</keyword>
<reference evidence="2" key="1">
    <citation type="submission" date="2021-05" db="EMBL/GenBank/DDBJ databases">
        <authorList>
            <person name="Alioto T."/>
            <person name="Alioto T."/>
            <person name="Gomez Garrido J."/>
        </authorList>
    </citation>
    <scope>NUCLEOTIDE SEQUENCE</scope>
</reference>
<dbReference type="EMBL" id="HBUF01354873">
    <property type="protein sequence ID" value="CAG6716679.1"/>
    <property type="molecule type" value="Transcribed_RNA"/>
</dbReference>